<accession>A0AAU1LWI0</accession>
<sequence>MMRVIFGGTRGAMAGAALVVLTLAGSSWVAAGQAGGADRGVRQVADSPWDDPCRGPINGWQGKPPVSCPGT</sequence>
<feature type="region of interest" description="Disordered" evidence="1">
    <location>
        <begin position="49"/>
        <end position="71"/>
    </location>
</feature>
<keyword evidence="2" id="KW-0732">Signal</keyword>
<organism evidence="3">
    <name type="scientific">Streptomyces sp. NBC_00148</name>
    <dbReference type="NCBI Taxonomy" id="2903626"/>
    <lineage>
        <taxon>Bacteria</taxon>
        <taxon>Bacillati</taxon>
        <taxon>Actinomycetota</taxon>
        <taxon>Actinomycetes</taxon>
        <taxon>Kitasatosporales</taxon>
        <taxon>Streptomycetaceae</taxon>
        <taxon>Streptomyces</taxon>
    </lineage>
</organism>
<name>A0AAU1LWI0_9ACTN</name>
<reference evidence="3" key="1">
    <citation type="submission" date="2022-10" db="EMBL/GenBank/DDBJ databases">
        <title>The complete genomes of actinobacterial strains from the NBC collection.</title>
        <authorList>
            <person name="Joergensen T.S."/>
            <person name="Alvarez Arevalo M."/>
            <person name="Sterndorff E.B."/>
            <person name="Faurdal D."/>
            <person name="Vuksanovic O."/>
            <person name="Mourched A.-S."/>
            <person name="Charusanti P."/>
            <person name="Shaw S."/>
            <person name="Blin K."/>
            <person name="Weber T."/>
        </authorList>
    </citation>
    <scope>NUCLEOTIDE SEQUENCE</scope>
    <source>
        <strain evidence="3">NBC_00148</strain>
    </source>
</reference>
<dbReference type="AlphaFoldDB" id="A0AAU1LWI0"/>
<protein>
    <submittedName>
        <fullName evidence="3">Uncharacterized protein</fullName>
    </submittedName>
</protein>
<evidence type="ECO:0000313" key="3">
    <source>
        <dbReference type="EMBL" id="WTQ75677.1"/>
    </source>
</evidence>
<feature type="chain" id="PRO_5043614416" evidence="2">
    <location>
        <begin position="32"/>
        <end position="71"/>
    </location>
</feature>
<dbReference type="EMBL" id="CP108169">
    <property type="protein sequence ID" value="WTQ75677.1"/>
    <property type="molecule type" value="Genomic_DNA"/>
</dbReference>
<proteinExistence type="predicted"/>
<evidence type="ECO:0000256" key="1">
    <source>
        <dbReference type="SAM" id="MobiDB-lite"/>
    </source>
</evidence>
<feature type="signal peptide" evidence="2">
    <location>
        <begin position="1"/>
        <end position="31"/>
    </location>
</feature>
<gene>
    <name evidence="3" type="ORF">OG222_22400</name>
</gene>
<evidence type="ECO:0000256" key="2">
    <source>
        <dbReference type="SAM" id="SignalP"/>
    </source>
</evidence>